<evidence type="ECO:0000256" key="2">
    <source>
        <dbReference type="SAM" id="Phobius"/>
    </source>
</evidence>
<feature type="compositionally biased region" description="Polar residues" evidence="1">
    <location>
        <begin position="71"/>
        <end position="93"/>
    </location>
</feature>
<dbReference type="OrthoDB" id="3764828at2759"/>
<dbReference type="EMBL" id="WJXW01000017">
    <property type="protein sequence ID" value="KAF9729241.1"/>
    <property type="molecule type" value="Genomic_DNA"/>
</dbReference>
<keyword evidence="2" id="KW-1133">Transmembrane helix</keyword>
<comment type="caution">
    <text evidence="3">The sequence shown here is derived from an EMBL/GenBank/DDBJ whole genome shotgun (WGS) entry which is preliminary data.</text>
</comment>
<feature type="transmembrane region" description="Helical" evidence="2">
    <location>
        <begin position="31"/>
        <end position="56"/>
    </location>
</feature>
<gene>
    <name evidence="3" type="ORF">PMIN01_12931</name>
</gene>
<evidence type="ECO:0000313" key="4">
    <source>
        <dbReference type="Proteomes" id="UP000756921"/>
    </source>
</evidence>
<evidence type="ECO:0000313" key="3">
    <source>
        <dbReference type="EMBL" id="KAF9729241.1"/>
    </source>
</evidence>
<evidence type="ECO:0000256" key="1">
    <source>
        <dbReference type="SAM" id="MobiDB-lite"/>
    </source>
</evidence>
<keyword evidence="2" id="KW-0812">Transmembrane</keyword>
<proteinExistence type="predicted"/>
<dbReference type="Proteomes" id="UP000756921">
    <property type="component" value="Unassembled WGS sequence"/>
</dbReference>
<keyword evidence="2" id="KW-0472">Membrane</keyword>
<sequence length="125" mass="13035">MSPQNYQASAASAARDLFDSNAGSELNGKNIALIIFVAIVPVLIVAGSVGWLLCCYSRGQGCGRRKKENKSTTVPGGPTTSDANASAGQSAGWTPSRPAQALRRNDSMLSKKSNEKSPALPHGFV</sequence>
<feature type="region of interest" description="Disordered" evidence="1">
    <location>
        <begin position="59"/>
        <end position="125"/>
    </location>
</feature>
<dbReference type="AlphaFoldDB" id="A0A9P6G5Z7"/>
<reference evidence="3" key="1">
    <citation type="journal article" date="2020" name="Mol. Plant Microbe Interact.">
        <title>Genome Sequence of the Biocontrol Agent Coniothyrium minitans strain Conio (IMI 134523).</title>
        <authorList>
            <person name="Patel D."/>
            <person name="Shittu T.A."/>
            <person name="Baroncelli R."/>
            <person name="Muthumeenakshi S."/>
            <person name="Osborne T.H."/>
            <person name="Janganan T.K."/>
            <person name="Sreenivasaprasad S."/>
        </authorList>
    </citation>
    <scope>NUCLEOTIDE SEQUENCE</scope>
    <source>
        <strain evidence="3">Conio</strain>
    </source>
</reference>
<protein>
    <submittedName>
        <fullName evidence="3">Uncharacterized protein</fullName>
    </submittedName>
</protein>
<organism evidence="3 4">
    <name type="scientific">Paraphaeosphaeria minitans</name>
    <dbReference type="NCBI Taxonomy" id="565426"/>
    <lineage>
        <taxon>Eukaryota</taxon>
        <taxon>Fungi</taxon>
        <taxon>Dikarya</taxon>
        <taxon>Ascomycota</taxon>
        <taxon>Pezizomycotina</taxon>
        <taxon>Dothideomycetes</taxon>
        <taxon>Pleosporomycetidae</taxon>
        <taxon>Pleosporales</taxon>
        <taxon>Massarineae</taxon>
        <taxon>Didymosphaeriaceae</taxon>
        <taxon>Paraphaeosphaeria</taxon>
    </lineage>
</organism>
<name>A0A9P6G5Z7_9PLEO</name>
<keyword evidence="4" id="KW-1185">Reference proteome</keyword>
<accession>A0A9P6G5Z7</accession>